<evidence type="ECO:0000256" key="1">
    <source>
        <dbReference type="ARBA" id="ARBA00023015"/>
    </source>
</evidence>
<dbReference type="Proteomes" id="UP000244077">
    <property type="component" value="Unassembled WGS sequence"/>
</dbReference>
<dbReference type="InterPro" id="IPR001647">
    <property type="entry name" value="HTH_TetR"/>
</dbReference>
<dbReference type="OrthoDB" id="9779746at2"/>
<dbReference type="GO" id="GO:0003677">
    <property type="term" value="F:DNA binding"/>
    <property type="evidence" value="ECO:0007669"/>
    <property type="project" value="UniProtKB-UniRule"/>
</dbReference>
<evidence type="ECO:0000256" key="2">
    <source>
        <dbReference type="ARBA" id="ARBA00023125"/>
    </source>
</evidence>
<dbReference type="Gene3D" id="1.10.357.10">
    <property type="entry name" value="Tetracycline Repressor, domain 2"/>
    <property type="match status" value="1"/>
</dbReference>
<dbReference type="Pfam" id="PF16925">
    <property type="entry name" value="TetR_C_13"/>
    <property type="match status" value="1"/>
</dbReference>
<dbReference type="InterPro" id="IPR036271">
    <property type="entry name" value="Tet_transcr_reg_TetR-rel_C_sf"/>
</dbReference>
<dbReference type="RefSeq" id="WP_107814909.1">
    <property type="nucleotide sequence ID" value="NZ_QAOH01000001.1"/>
</dbReference>
<dbReference type="PROSITE" id="PS50977">
    <property type="entry name" value="HTH_TETR_2"/>
    <property type="match status" value="1"/>
</dbReference>
<dbReference type="Gene3D" id="1.10.10.60">
    <property type="entry name" value="Homeodomain-like"/>
    <property type="match status" value="1"/>
</dbReference>
<evidence type="ECO:0000256" key="4">
    <source>
        <dbReference type="PROSITE-ProRule" id="PRU00335"/>
    </source>
</evidence>
<dbReference type="PANTHER" id="PTHR47506:SF8">
    <property type="entry name" value="REPRESSOR OF PUTATIVE XENOBIOTIC REDUCTASE TETR FAMILY-RELATED"/>
    <property type="match status" value="1"/>
</dbReference>
<evidence type="ECO:0000256" key="3">
    <source>
        <dbReference type="ARBA" id="ARBA00023163"/>
    </source>
</evidence>
<keyword evidence="7" id="KW-1185">Reference proteome</keyword>
<dbReference type="PANTHER" id="PTHR47506">
    <property type="entry name" value="TRANSCRIPTIONAL REGULATORY PROTEIN"/>
    <property type="match status" value="1"/>
</dbReference>
<gene>
    <name evidence="6" type="ORF">C8N42_101466</name>
</gene>
<evidence type="ECO:0000313" key="6">
    <source>
        <dbReference type="EMBL" id="PTQ75923.1"/>
    </source>
</evidence>
<keyword evidence="1" id="KW-0805">Transcription regulation</keyword>
<accession>A0A2T5HWE9</accession>
<organism evidence="6 7">
    <name type="scientific">Celeribacter persicus</name>
    <dbReference type="NCBI Taxonomy" id="1651082"/>
    <lineage>
        <taxon>Bacteria</taxon>
        <taxon>Pseudomonadati</taxon>
        <taxon>Pseudomonadota</taxon>
        <taxon>Alphaproteobacteria</taxon>
        <taxon>Rhodobacterales</taxon>
        <taxon>Roseobacteraceae</taxon>
        <taxon>Celeribacter</taxon>
    </lineage>
</organism>
<dbReference type="InterPro" id="IPR011075">
    <property type="entry name" value="TetR_C"/>
</dbReference>
<protein>
    <submittedName>
        <fullName evidence="6">TetR family transcriptional regulator</fullName>
    </submittedName>
</protein>
<reference evidence="6 7" key="1">
    <citation type="submission" date="2018-04" db="EMBL/GenBank/DDBJ databases">
        <title>Genomic Encyclopedia of Archaeal and Bacterial Type Strains, Phase II (KMG-II): from individual species to whole genera.</title>
        <authorList>
            <person name="Goeker M."/>
        </authorList>
    </citation>
    <scope>NUCLEOTIDE SEQUENCE [LARGE SCALE GENOMIC DNA]</scope>
    <source>
        <strain evidence="6 7">DSM 100434</strain>
    </source>
</reference>
<dbReference type="SUPFAM" id="SSF48498">
    <property type="entry name" value="Tetracyclin repressor-like, C-terminal domain"/>
    <property type="match status" value="1"/>
</dbReference>
<name>A0A2T5HWE9_9RHOB</name>
<keyword evidence="3" id="KW-0804">Transcription</keyword>
<feature type="domain" description="HTH tetR-type" evidence="5">
    <location>
        <begin position="6"/>
        <end position="66"/>
    </location>
</feature>
<keyword evidence="2 4" id="KW-0238">DNA-binding</keyword>
<evidence type="ECO:0000259" key="5">
    <source>
        <dbReference type="PROSITE" id="PS50977"/>
    </source>
</evidence>
<dbReference type="InterPro" id="IPR009057">
    <property type="entry name" value="Homeodomain-like_sf"/>
</dbReference>
<feature type="DNA-binding region" description="H-T-H motif" evidence="4">
    <location>
        <begin position="29"/>
        <end position="48"/>
    </location>
</feature>
<sequence length="200" mass="21992">MARQATYDRDKVLKSAMDLFWAKGFHATSLKDLEHVLDMRPGSIYAAFGSKEGLFAEALRLYSGKTQAGLADMLSGNGPYLEALANYVRRLGGQNRTEVPSRACMLVKTILEMPDDDPKLRGLAEELIDRMETALERALRMAQLEGELPADADPARLAGRLQAELIGLRAYAQRINAEERVAQVAEDIAQGIEALSVRTA</sequence>
<proteinExistence type="predicted"/>
<dbReference type="Pfam" id="PF00440">
    <property type="entry name" value="TetR_N"/>
    <property type="match status" value="1"/>
</dbReference>
<evidence type="ECO:0000313" key="7">
    <source>
        <dbReference type="Proteomes" id="UP000244077"/>
    </source>
</evidence>
<dbReference type="SUPFAM" id="SSF46689">
    <property type="entry name" value="Homeodomain-like"/>
    <property type="match status" value="1"/>
</dbReference>
<comment type="caution">
    <text evidence="6">The sequence shown here is derived from an EMBL/GenBank/DDBJ whole genome shotgun (WGS) entry which is preliminary data.</text>
</comment>
<dbReference type="AlphaFoldDB" id="A0A2T5HWE9"/>
<dbReference type="EMBL" id="QAOH01000001">
    <property type="protein sequence ID" value="PTQ75923.1"/>
    <property type="molecule type" value="Genomic_DNA"/>
</dbReference>